<evidence type="ECO:0000256" key="4">
    <source>
        <dbReference type="ARBA" id="ARBA00023012"/>
    </source>
</evidence>
<protein>
    <recommendedName>
        <fullName evidence="2">histidine kinase</fullName>
        <ecNumber evidence="2">2.7.13.3</ecNumber>
    </recommendedName>
</protein>
<dbReference type="InterPro" id="IPR011006">
    <property type="entry name" value="CheY-like_superfamily"/>
</dbReference>
<dbReference type="SMART" id="SM00448">
    <property type="entry name" value="REC"/>
    <property type="match status" value="1"/>
</dbReference>
<dbReference type="SUPFAM" id="SSF55874">
    <property type="entry name" value="ATPase domain of HSP90 chaperone/DNA topoisomerase II/histidine kinase"/>
    <property type="match status" value="1"/>
</dbReference>
<dbReference type="Proteomes" id="UP000054935">
    <property type="component" value="Unassembled WGS sequence"/>
</dbReference>
<evidence type="ECO:0000259" key="8">
    <source>
        <dbReference type="PROSITE" id="PS50110"/>
    </source>
</evidence>
<dbReference type="Gene3D" id="3.40.50.2300">
    <property type="match status" value="1"/>
</dbReference>
<proteinExistence type="predicted"/>
<dbReference type="AlphaFoldDB" id="A0A0P1GC39"/>
<keyword evidence="6" id="KW-0812">Transmembrane</keyword>
<keyword evidence="6" id="KW-0472">Membrane</keyword>
<dbReference type="EC" id="2.7.13.3" evidence="2"/>
<feature type="domain" description="Histidine kinase" evidence="7">
    <location>
        <begin position="227"/>
        <end position="445"/>
    </location>
</feature>
<dbReference type="InterPro" id="IPR003661">
    <property type="entry name" value="HisK_dim/P_dom"/>
</dbReference>
<evidence type="ECO:0000259" key="7">
    <source>
        <dbReference type="PROSITE" id="PS50109"/>
    </source>
</evidence>
<dbReference type="Pfam" id="PF00072">
    <property type="entry name" value="Response_reg"/>
    <property type="match status" value="1"/>
</dbReference>
<keyword evidence="6" id="KW-1133">Transmembrane helix</keyword>
<dbReference type="SMART" id="SM00387">
    <property type="entry name" value="HATPase_c"/>
    <property type="match status" value="1"/>
</dbReference>
<reference evidence="9 10" key="1">
    <citation type="submission" date="2015-09" db="EMBL/GenBank/DDBJ databases">
        <authorList>
            <consortium name="Swine Surveillance"/>
        </authorList>
    </citation>
    <scope>NUCLEOTIDE SEQUENCE [LARGE SCALE GENOMIC DNA]</scope>
    <source>
        <strain evidence="9 10">CECT 7648</strain>
    </source>
</reference>
<organism evidence="9 10">
    <name type="scientific">Tropicibacter naphthalenivorans</name>
    <dbReference type="NCBI Taxonomy" id="441103"/>
    <lineage>
        <taxon>Bacteria</taxon>
        <taxon>Pseudomonadati</taxon>
        <taxon>Pseudomonadota</taxon>
        <taxon>Alphaproteobacteria</taxon>
        <taxon>Rhodobacterales</taxon>
        <taxon>Roseobacteraceae</taxon>
        <taxon>Tropicibacter</taxon>
    </lineage>
</organism>
<dbReference type="InterPro" id="IPR004358">
    <property type="entry name" value="Sig_transdc_His_kin-like_C"/>
</dbReference>
<name>A0A0P1GC39_9RHOB</name>
<keyword evidence="4" id="KW-0902">Two-component regulatory system</keyword>
<dbReference type="SUPFAM" id="SSF52172">
    <property type="entry name" value="CheY-like"/>
    <property type="match status" value="1"/>
</dbReference>
<feature type="transmembrane region" description="Helical" evidence="6">
    <location>
        <begin position="182"/>
        <end position="203"/>
    </location>
</feature>
<dbReference type="SMART" id="SM00388">
    <property type="entry name" value="HisKA"/>
    <property type="match status" value="1"/>
</dbReference>
<dbReference type="CDD" id="cd00082">
    <property type="entry name" value="HisKA"/>
    <property type="match status" value="1"/>
</dbReference>
<dbReference type="PANTHER" id="PTHR45339:SF1">
    <property type="entry name" value="HYBRID SIGNAL TRANSDUCTION HISTIDINE KINASE J"/>
    <property type="match status" value="1"/>
</dbReference>
<evidence type="ECO:0000256" key="5">
    <source>
        <dbReference type="PROSITE-ProRule" id="PRU00169"/>
    </source>
</evidence>
<feature type="domain" description="Response regulatory" evidence="8">
    <location>
        <begin position="468"/>
        <end position="587"/>
    </location>
</feature>
<keyword evidence="9" id="KW-0808">Transferase</keyword>
<dbReference type="InterPro" id="IPR001789">
    <property type="entry name" value="Sig_transdc_resp-reg_receiver"/>
</dbReference>
<dbReference type="FunFam" id="3.30.565.10:FF:000010">
    <property type="entry name" value="Sensor histidine kinase RcsC"/>
    <property type="match status" value="1"/>
</dbReference>
<dbReference type="PROSITE" id="PS50109">
    <property type="entry name" value="HIS_KIN"/>
    <property type="match status" value="1"/>
</dbReference>
<keyword evidence="3 5" id="KW-0597">Phosphoprotein</keyword>
<dbReference type="STRING" id="441103.TRN7648_02234"/>
<evidence type="ECO:0000256" key="6">
    <source>
        <dbReference type="SAM" id="Phobius"/>
    </source>
</evidence>
<evidence type="ECO:0000313" key="9">
    <source>
        <dbReference type="EMBL" id="CUH78916.1"/>
    </source>
</evidence>
<sequence length="592" mass="65313">MWARLRENARTLRALLAVCMALFLLKTFVDIERARHDAEEEALFAVSTTAWRISEIVFDVHKLSDALLHFDHDAGDPRQVVGLSGQLDQSIRAYLQAHGPEESSLWPILVDLRDFLAQQPRLNDPGQGISLSYAQTTRAHFENVVVDLREAWQKELIDADISARIREIDGLDDGQKRREAALVFPIFCLLVYILSEVYFAGLAQRREARLRALAASANETKTRFLANVSHEIRTPLNGILGMTSELSESDLTPDQADYVRVIDESGGLLLSTINDVLDLAKVEAGELAIETRPYDLRAVVGAAADLYAARAKEKNIRLHLDIPPEMSKWLLGDGRRLRQVVHNLIANAIKFTDFGDVWVRVRPDPNGRRFTISVRDTGPGIPVSAQRLIFEPFGQLDDSAVRKHDGTGLGLTISRQLCEAMGGTLTLSSVPGEGATFTIDLPMTVTDRATRTHFRDEAEHPPDLSGRSVLVADDNAVNRLILGRFLKNTGADIHYADSGEQALDLARERTFDVILMDIQMPRLDGTTATAEIRRIEAGTPRPPSFIIAVTANAMTHQVESYLAAGVDAVLAKPVSKHKLFALLGHRALAGAA</sequence>
<dbReference type="PRINTS" id="PR00344">
    <property type="entry name" value="BCTRLSENSOR"/>
</dbReference>
<dbReference type="GO" id="GO:0000155">
    <property type="term" value="F:phosphorelay sensor kinase activity"/>
    <property type="evidence" value="ECO:0007669"/>
    <property type="project" value="InterPro"/>
</dbReference>
<dbReference type="InterPro" id="IPR005467">
    <property type="entry name" value="His_kinase_dom"/>
</dbReference>
<dbReference type="PANTHER" id="PTHR45339">
    <property type="entry name" value="HYBRID SIGNAL TRANSDUCTION HISTIDINE KINASE J"/>
    <property type="match status" value="1"/>
</dbReference>
<dbReference type="CDD" id="cd17546">
    <property type="entry name" value="REC_hyHK_CKI1_RcsC-like"/>
    <property type="match status" value="1"/>
</dbReference>
<dbReference type="EMBL" id="CYSE01000003">
    <property type="protein sequence ID" value="CUH78916.1"/>
    <property type="molecule type" value="Genomic_DNA"/>
</dbReference>
<dbReference type="CDD" id="cd16922">
    <property type="entry name" value="HATPase_EvgS-ArcB-TorS-like"/>
    <property type="match status" value="1"/>
</dbReference>
<gene>
    <name evidence="9" type="primary">rpfC_2</name>
    <name evidence="9" type="ORF">TRN7648_02234</name>
</gene>
<accession>A0A0P1GC39</accession>
<evidence type="ECO:0000256" key="2">
    <source>
        <dbReference type="ARBA" id="ARBA00012438"/>
    </source>
</evidence>
<dbReference type="Pfam" id="PF02518">
    <property type="entry name" value="HATPase_c"/>
    <property type="match status" value="1"/>
</dbReference>
<evidence type="ECO:0000313" key="10">
    <source>
        <dbReference type="Proteomes" id="UP000054935"/>
    </source>
</evidence>
<dbReference type="Gene3D" id="3.30.565.10">
    <property type="entry name" value="Histidine kinase-like ATPase, C-terminal domain"/>
    <property type="match status" value="1"/>
</dbReference>
<dbReference type="Pfam" id="PF00512">
    <property type="entry name" value="HisKA"/>
    <property type="match status" value="1"/>
</dbReference>
<dbReference type="InterPro" id="IPR036097">
    <property type="entry name" value="HisK_dim/P_sf"/>
</dbReference>
<evidence type="ECO:0000256" key="1">
    <source>
        <dbReference type="ARBA" id="ARBA00000085"/>
    </source>
</evidence>
<dbReference type="SUPFAM" id="SSF47384">
    <property type="entry name" value="Homodimeric domain of signal transducing histidine kinase"/>
    <property type="match status" value="1"/>
</dbReference>
<dbReference type="InterPro" id="IPR036890">
    <property type="entry name" value="HATPase_C_sf"/>
</dbReference>
<comment type="catalytic activity">
    <reaction evidence="1">
        <text>ATP + protein L-histidine = ADP + protein N-phospho-L-histidine.</text>
        <dbReference type="EC" id="2.7.13.3"/>
    </reaction>
</comment>
<dbReference type="PROSITE" id="PS50110">
    <property type="entry name" value="RESPONSE_REGULATORY"/>
    <property type="match status" value="1"/>
</dbReference>
<evidence type="ECO:0000256" key="3">
    <source>
        <dbReference type="ARBA" id="ARBA00022553"/>
    </source>
</evidence>
<dbReference type="Gene3D" id="1.10.287.130">
    <property type="match status" value="1"/>
</dbReference>
<keyword evidence="10" id="KW-1185">Reference proteome</keyword>
<feature type="modified residue" description="4-aspartylphosphate" evidence="5">
    <location>
        <position position="517"/>
    </location>
</feature>
<dbReference type="InterPro" id="IPR003594">
    <property type="entry name" value="HATPase_dom"/>
</dbReference>
<dbReference type="RefSeq" id="WP_186009196.1">
    <property type="nucleotide sequence ID" value="NZ_CYSE01000003.1"/>
</dbReference>